<evidence type="ECO:0000313" key="5">
    <source>
        <dbReference type="EMBL" id="MBA2873406.1"/>
    </source>
</evidence>
<proteinExistence type="inferred from homology"/>
<dbReference type="AlphaFoldDB" id="A0A7V9Z3M3"/>
<accession>A0A7V9Z3M3</accession>
<comment type="function">
    <text evidence="4">Exhibits S-adenosyl-L-methionine-dependent methyltransferase activity.</text>
</comment>
<dbReference type="NCBIfam" id="TIGR00027">
    <property type="entry name" value="mthyl_TIGR00027"/>
    <property type="match status" value="1"/>
</dbReference>
<evidence type="ECO:0000313" key="6">
    <source>
        <dbReference type="Proteomes" id="UP000523087"/>
    </source>
</evidence>
<dbReference type="EMBL" id="JACDUT010000001">
    <property type="protein sequence ID" value="MBA2873406.1"/>
    <property type="molecule type" value="Genomic_DNA"/>
</dbReference>
<dbReference type="InterPro" id="IPR011610">
    <property type="entry name" value="SAM_mthyl_Trfase_ML2640-like"/>
</dbReference>
<dbReference type="GO" id="GO:0032259">
    <property type="term" value="P:methylation"/>
    <property type="evidence" value="ECO:0007669"/>
    <property type="project" value="UniProtKB-KW"/>
</dbReference>
<evidence type="ECO:0000256" key="1">
    <source>
        <dbReference type="ARBA" id="ARBA00008138"/>
    </source>
</evidence>
<dbReference type="InterPro" id="IPR029063">
    <property type="entry name" value="SAM-dependent_MTases_sf"/>
</dbReference>
<dbReference type="Pfam" id="PF04072">
    <property type="entry name" value="LCM"/>
    <property type="match status" value="1"/>
</dbReference>
<comment type="caution">
    <text evidence="5">The sequence shown here is derived from an EMBL/GenBank/DDBJ whole genome shotgun (WGS) entry which is preliminary data.</text>
</comment>
<dbReference type="SUPFAM" id="SSF53335">
    <property type="entry name" value="S-adenosyl-L-methionine-dependent methyltransferases"/>
    <property type="match status" value="1"/>
</dbReference>
<protein>
    <recommendedName>
        <fullName evidence="4">S-adenosyl-L-methionine-dependent methyltransferase</fullName>
        <ecNumber evidence="4">2.1.1.-</ecNumber>
    </recommendedName>
</protein>
<name>A0A7V9Z3M3_9BACL</name>
<gene>
    <name evidence="5" type="ORF">HNR31_000158</name>
</gene>
<comment type="similarity">
    <text evidence="1 4">Belongs to the UPF0677 family.</text>
</comment>
<keyword evidence="6" id="KW-1185">Reference proteome</keyword>
<dbReference type="EC" id="2.1.1.-" evidence="4"/>
<evidence type="ECO:0000256" key="2">
    <source>
        <dbReference type="ARBA" id="ARBA00022603"/>
    </source>
</evidence>
<keyword evidence="2 4" id="KW-0489">Methyltransferase</keyword>
<dbReference type="PANTHER" id="PTHR43619:SF2">
    <property type="entry name" value="S-ADENOSYL-L-METHIONINE-DEPENDENT METHYLTRANSFERASES SUPERFAMILY PROTEIN"/>
    <property type="match status" value="1"/>
</dbReference>
<reference evidence="5 6" key="1">
    <citation type="submission" date="2020-07" db="EMBL/GenBank/DDBJ databases">
        <title>Genomic Encyclopedia of Type Strains, Phase IV (KMG-IV): sequencing the most valuable type-strain genomes for metagenomic binning, comparative biology and taxonomic classification.</title>
        <authorList>
            <person name="Goeker M."/>
        </authorList>
    </citation>
    <scope>NUCLEOTIDE SEQUENCE [LARGE SCALE GENOMIC DNA]</scope>
    <source>
        <strain evidence="5 6">DSM 15730</strain>
    </source>
</reference>
<evidence type="ECO:0000256" key="3">
    <source>
        <dbReference type="ARBA" id="ARBA00022679"/>
    </source>
</evidence>
<dbReference type="Gene3D" id="3.40.50.150">
    <property type="entry name" value="Vaccinia Virus protein VP39"/>
    <property type="match status" value="1"/>
</dbReference>
<dbReference type="GO" id="GO:0008168">
    <property type="term" value="F:methyltransferase activity"/>
    <property type="evidence" value="ECO:0007669"/>
    <property type="project" value="UniProtKB-UniRule"/>
</dbReference>
<keyword evidence="3 5" id="KW-0808">Transferase</keyword>
<dbReference type="PANTHER" id="PTHR43619">
    <property type="entry name" value="S-ADENOSYL-L-METHIONINE-DEPENDENT METHYLTRANSFERASE YKTD-RELATED"/>
    <property type="match status" value="1"/>
</dbReference>
<dbReference type="Proteomes" id="UP000523087">
    <property type="component" value="Unassembled WGS sequence"/>
</dbReference>
<organism evidence="5 6">
    <name type="scientific">Thermaerobacillus caldiproteolyticus</name>
    <dbReference type="NCBI Taxonomy" id="247480"/>
    <lineage>
        <taxon>Bacteria</taxon>
        <taxon>Bacillati</taxon>
        <taxon>Bacillota</taxon>
        <taxon>Bacilli</taxon>
        <taxon>Bacillales</taxon>
        <taxon>Anoxybacillaceae</taxon>
        <taxon>Thermaerobacillus</taxon>
    </lineage>
</organism>
<evidence type="ECO:0000256" key="4">
    <source>
        <dbReference type="RuleBase" id="RU362030"/>
    </source>
</evidence>
<sequence>MILGAGMDTFAFRRPDLLRQVQVFEVDHPATQTFKRNRLAELGWEIPSHLHFVPVDFTKESLADALKGTLYDVQTKSFFSWLGVTMYLTRDEVFATLRSIAEIAPEGSAVIFDYFVPEEDTPHMKEMREDLRKIGEPMKTTFDPSTLAFELESLGLRLHENLSPSDIQERYFQSRTDGYYASKHVRFAWAVVE</sequence>
<dbReference type="InterPro" id="IPR007213">
    <property type="entry name" value="Ppm1/Ppm2/Tcmp"/>
</dbReference>
<keyword evidence="4" id="KW-0949">S-adenosyl-L-methionine</keyword>